<dbReference type="RefSeq" id="WP_264136317.1">
    <property type="nucleotide sequence ID" value="NZ_JAOYOD010000001.1"/>
</dbReference>
<protein>
    <submittedName>
        <fullName evidence="1">DUF1330 domain-containing protein</fullName>
    </submittedName>
</protein>
<gene>
    <name evidence="1" type="ORF">N7U62_02600</name>
</gene>
<dbReference type="Proteomes" id="UP001300692">
    <property type="component" value="Unassembled WGS sequence"/>
</dbReference>
<dbReference type="EMBL" id="JAOYOD010000001">
    <property type="protein sequence ID" value="MCV9385531.1"/>
    <property type="molecule type" value="Genomic_DNA"/>
</dbReference>
<keyword evidence="2" id="KW-1185">Reference proteome</keyword>
<dbReference type="Gene3D" id="3.30.70.100">
    <property type="match status" value="1"/>
</dbReference>
<name>A0ABT3CPM9_9BACT</name>
<evidence type="ECO:0000313" key="1">
    <source>
        <dbReference type="EMBL" id="MCV9385531.1"/>
    </source>
</evidence>
<dbReference type="SUPFAM" id="SSF54909">
    <property type="entry name" value="Dimeric alpha+beta barrel"/>
    <property type="match status" value="1"/>
</dbReference>
<dbReference type="InterPro" id="IPR011008">
    <property type="entry name" value="Dimeric_a/b-barrel"/>
</dbReference>
<organism evidence="1 2">
    <name type="scientific">Reichenbachiella ulvae</name>
    <dbReference type="NCBI Taxonomy" id="2980104"/>
    <lineage>
        <taxon>Bacteria</taxon>
        <taxon>Pseudomonadati</taxon>
        <taxon>Bacteroidota</taxon>
        <taxon>Cytophagia</taxon>
        <taxon>Cytophagales</taxon>
        <taxon>Reichenbachiellaceae</taxon>
        <taxon>Reichenbachiella</taxon>
    </lineage>
</organism>
<comment type="caution">
    <text evidence="1">The sequence shown here is derived from an EMBL/GenBank/DDBJ whole genome shotgun (WGS) entry which is preliminary data.</text>
</comment>
<accession>A0ABT3CPM9</accession>
<reference evidence="1 2" key="1">
    <citation type="submission" date="2022-10" db="EMBL/GenBank/DDBJ databases">
        <title>Comparative genomics and taxonomic characterization of three novel marine species of genus Reichenbachiella exhibiting antioxidant and polysaccharide degradation activities.</title>
        <authorList>
            <person name="Muhammad N."/>
            <person name="Lee Y.-J."/>
            <person name="Ko J."/>
            <person name="Kim S.-G."/>
        </authorList>
    </citation>
    <scope>NUCLEOTIDE SEQUENCE [LARGE SCALE GENOMIC DNA]</scope>
    <source>
        <strain evidence="1 2">ABR2-5</strain>
    </source>
</reference>
<sequence>MIYLTMMIFVKEGKEQIFDEFEAQAIPILKDYQGELIYRIRTKKEDYLVNSEETPYEIHFISFPSEEDFHRFAKDERRKEFIHLKEESIKYSYLVKGVKL</sequence>
<proteinExistence type="predicted"/>
<evidence type="ECO:0000313" key="2">
    <source>
        <dbReference type="Proteomes" id="UP001300692"/>
    </source>
</evidence>